<gene>
    <name evidence="1" type="ORF">SCFA_60024</name>
</gene>
<dbReference type="EMBL" id="CAADRM010000125">
    <property type="protein sequence ID" value="VFU17014.1"/>
    <property type="molecule type" value="Genomic_DNA"/>
</dbReference>
<evidence type="ECO:0000313" key="1">
    <source>
        <dbReference type="EMBL" id="VFU17014.1"/>
    </source>
</evidence>
<name>A0A485M463_9ZZZZ</name>
<sequence length="61" mass="6477">MDPIQGTNNSLAMALIAVKYLEDAEQLSAARAGMVLDTVKEAGELVVQLIEGLGENIDLYA</sequence>
<proteinExistence type="predicted"/>
<dbReference type="AlphaFoldDB" id="A0A485M463"/>
<organism evidence="1">
    <name type="scientific">anaerobic digester metagenome</name>
    <dbReference type="NCBI Taxonomy" id="1263854"/>
    <lineage>
        <taxon>unclassified sequences</taxon>
        <taxon>metagenomes</taxon>
        <taxon>ecological metagenomes</taxon>
    </lineage>
</organism>
<reference evidence="1" key="1">
    <citation type="submission" date="2019-03" db="EMBL/GenBank/DDBJ databases">
        <authorList>
            <person name="Hao L."/>
        </authorList>
    </citation>
    <scope>NUCLEOTIDE SEQUENCE</scope>
</reference>
<accession>A0A485M463</accession>
<protein>
    <submittedName>
        <fullName evidence="1">Uncharacterized protein</fullName>
    </submittedName>
</protein>